<accession>A0A7Y0S585</accession>
<dbReference type="Proteomes" id="UP000555836">
    <property type="component" value="Unassembled WGS sequence"/>
</dbReference>
<name>A0A7Y0S585_VIBPH</name>
<reference evidence="1 2" key="1">
    <citation type="submission" date="2020-04" db="EMBL/GenBank/DDBJ databases">
        <title>Whole-genome sequencing of Vibrio spp. from China reveals different genetic environments of blaCTX-M-14 among diverse lineages.</title>
        <authorList>
            <person name="Zheng Z."/>
            <person name="Ye L."/>
            <person name="Chen S."/>
        </authorList>
    </citation>
    <scope>NUCLEOTIDE SEQUENCE [LARGE SCALE GENOMIC DNA]</scope>
    <source>
        <strain evidence="1 2">Vb0574</strain>
    </source>
</reference>
<dbReference type="Pfam" id="PF06934">
    <property type="entry name" value="CTI"/>
    <property type="match status" value="1"/>
</dbReference>
<dbReference type="InterPro" id="IPR010706">
    <property type="entry name" value="Fatty_acid_cis-trans_isomerase"/>
</dbReference>
<evidence type="ECO:0000313" key="2">
    <source>
        <dbReference type="Proteomes" id="UP000555836"/>
    </source>
</evidence>
<dbReference type="GO" id="GO:0016853">
    <property type="term" value="F:isomerase activity"/>
    <property type="evidence" value="ECO:0007669"/>
    <property type="project" value="UniProtKB-KW"/>
</dbReference>
<sequence length="79" mass="9142">NAQNTIMAYIKGPVCRGQLALNVINDRFWVFFLDPDKADIPEVNEFYRSQADNLKLPAEQESNTLPVTNWVKYARQQAR</sequence>
<organism evidence="1 2">
    <name type="scientific">Vibrio parahaemolyticus</name>
    <dbReference type="NCBI Taxonomy" id="670"/>
    <lineage>
        <taxon>Bacteria</taxon>
        <taxon>Pseudomonadati</taxon>
        <taxon>Pseudomonadota</taxon>
        <taxon>Gammaproteobacteria</taxon>
        <taxon>Vibrionales</taxon>
        <taxon>Vibrionaceae</taxon>
        <taxon>Vibrio</taxon>
    </lineage>
</organism>
<proteinExistence type="predicted"/>
<gene>
    <name evidence="1" type="ORF">HKB21_13350</name>
</gene>
<feature type="non-terminal residue" evidence="1">
    <location>
        <position position="79"/>
    </location>
</feature>
<protein>
    <submittedName>
        <fullName evidence="1">9-hexadecenoic acid cis-trans isomerase</fullName>
    </submittedName>
</protein>
<keyword evidence="1" id="KW-0413">Isomerase</keyword>
<feature type="non-terminal residue" evidence="1">
    <location>
        <position position="1"/>
    </location>
</feature>
<dbReference type="EMBL" id="JABCLD010001278">
    <property type="protein sequence ID" value="NMU26604.1"/>
    <property type="molecule type" value="Genomic_DNA"/>
</dbReference>
<evidence type="ECO:0000313" key="1">
    <source>
        <dbReference type="EMBL" id="NMU26604.1"/>
    </source>
</evidence>
<dbReference type="AlphaFoldDB" id="A0A7Y0S585"/>
<comment type="caution">
    <text evidence="1">The sequence shown here is derived from an EMBL/GenBank/DDBJ whole genome shotgun (WGS) entry which is preliminary data.</text>
</comment>